<dbReference type="GeneID" id="108568016"/>
<reference evidence="9" key="1">
    <citation type="submission" date="2025-08" db="UniProtKB">
        <authorList>
            <consortium name="RefSeq"/>
        </authorList>
    </citation>
    <scope>IDENTIFICATION</scope>
    <source>
        <tissue evidence="9">Whole Larva</tissue>
    </source>
</reference>
<proteinExistence type="inferred from homology"/>
<evidence type="ECO:0000313" key="8">
    <source>
        <dbReference type="Proteomes" id="UP000695000"/>
    </source>
</evidence>
<keyword evidence="7" id="KW-0732">Signal</keyword>
<keyword evidence="4" id="KW-0027">Amidation</keyword>
<keyword evidence="8" id="KW-1185">Reference proteome</keyword>
<evidence type="ECO:0000256" key="4">
    <source>
        <dbReference type="ARBA" id="ARBA00022815"/>
    </source>
</evidence>
<dbReference type="RefSeq" id="XP_017784347.1">
    <property type="nucleotide sequence ID" value="XM_017928858.1"/>
</dbReference>
<evidence type="ECO:0000256" key="7">
    <source>
        <dbReference type="SAM" id="SignalP"/>
    </source>
</evidence>
<gene>
    <name evidence="9" type="primary">LOC108568016</name>
</gene>
<keyword evidence="6" id="KW-0175">Coiled coil</keyword>
<evidence type="ECO:0000256" key="2">
    <source>
        <dbReference type="ARBA" id="ARBA00006356"/>
    </source>
</evidence>
<accession>A0ABM1NBZ7</accession>
<evidence type="ECO:0000313" key="9">
    <source>
        <dbReference type="RefSeq" id="XP_017784347.1"/>
    </source>
</evidence>
<evidence type="ECO:0000256" key="6">
    <source>
        <dbReference type="SAM" id="Coils"/>
    </source>
</evidence>
<evidence type="ECO:0000256" key="3">
    <source>
        <dbReference type="ARBA" id="ARBA00022525"/>
    </source>
</evidence>
<dbReference type="Pfam" id="PF01581">
    <property type="entry name" value="FARP"/>
    <property type="match status" value="2"/>
</dbReference>
<protein>
    <submittedName>
        <fullName evidence="9">FMRFamide-related peptides</fullName>
    </submittedName>
</protein>
<comment type="subcellular location">
    <subcellularLocation>
        <location evidence="1">Secreted</location>
    </subcellularLocation>
</comment>
<dbReference type="PANTHER" id="PTHR20986:SF24">
    <property type="entry name" value="FMRFAMIDE-LIKE NEUROPEPTIDES 1"/>
    <property type="match status" value="1"/>
</dbReference>
<evidence type="ECO:0000256" key="1">
    <source>
        <dbReference type="ARBA" id="ARBA00004613"/>
    </source>
</evidence>
<keyword evidence="3" id="KW-0964">Secreted</keyword>
<name>A0ABM1NBZ7_NICVS</name>
<comment type="similarity">
    <text evidence="2">Belongs to the FARP (FMRFamide related peptide) family.</text>
</comment>
<dbReference type="InterPro" id="IPR002544">
    <property type="entry name" value="FMRFamid-related_peptide-like"/>
</dbReference>
<dbReference type="InterPro" id="IPR051041">
    <property type="entry name" value="FMRFamide-related_np"/>
</dbReference>
<feature type="signal peptide" evidence="7">
    <location>
        <begin position="1"/>
        <end position="19"/>
    </location>
</feature>
<dbReference type="PANTHER" id="PTHR20986">
    <property type="entry name" value="FMRFAMIDE-RELATED PEPTIDES"/>
    <property type="match status" value="1"/>
</dbReference>
<dbReference type="Proteomes" id="UP000695000">
    <property type="component" value="Unplaced"/>
</dbReference>
<evidence type="ECO:0000256" key="5">
    <source>
        <dbReference type="ARBA" id="ARBA00023320"/>
    </source>
</evidence>
<sequence length="204" mass="23995">MSTMLNLLFLLAALEPIWAYASPEEGYLLPQTSGEDDDLYLYVDTRSESEQRSSEPSRRSTLYKNFARLGRGDLPANYEMEEGYDRPTRVLGDKSDQFIRFGRGNSDFLRFGRDKGHFLRFGRSGSTVKSVRNKRSANFEKRPERNSNFLRFGRNDNFMRFGRDPEVVYNQKHNQVLQMLMDLLRKQKEQQKQQQQQQDEDIQA</sequence>
<organism evidence="8 9">
    <name type="scientific">Nicrophorus vespilloides</name>
    <name type="common">Boreal carrion beetle</name>
    <dbReference type="NCBI Taxonomy" id="110193"/>
    <lineage>
        <taxon>Eukaryota</taxon>
        <taxon>Metazoa</taxon>
        <taxon>Ecdysozoa</taxon>
        <taxon>Arthropoda</taxon>
        <taxon>Hexapoda</taxon>
        <taxon>Insecta</taxon>
        <taxon>Pterygota</taxon>
        <taxon>Neoptera</taxon>
        <taxon>Endopterygota</taxon>
        <taxon>Coleoptera</taxon>
        <taxon>Polyphaga</taxon>
        <taxon>Staphyliniformia</taxon>
        <taxon>Silphidae</taxon>
        <taxon>Nicrophorinae</taxon>
        <taxon>Nicrophorus</taxon>
    </lineage>
</organism>
<keyword evidence="5" id="KW-0527">Neuropeptide</keyword>
<feature type="chain" id="PRO_5046843869" evidence="7">
    <location>
        <begin position="20"/>
        <end position="204"/>
    </location>
</feature>
<feature type="coiled-coil region" evidence="6">
    <location>
        <begin position="170"/>
        <end position="201"/>
    </location>
</feature>